<evidence type="ECO:0000313" key="2">
    <source>
        <dbReference type="Proteomes" id="UP000799766"/>
    </source>
</evidence>
<dbReference type="AlphaFoldDB" id="A0A6A6PA47"/>
<protein>
    <submittedName>
        <fullName evidence="1">Uncharacterized protein</fullName>
    </submittedName>
</protein>
<dbReference type="EMBL" id="MU001672">
    <property type="protein sequence ID" value="KAF2460794.1"/>
    <property type="molecule type" value="Genomic_DNA"/>
</dbReference>
<gene>
    <name evidence="1" type="ORF">BDY21DRAFT_333421</name>
</gene>
<sequence>MHDRIPTLLPAACRTKEKRTVSPPTLLACVQQEFRVSFFFSPCLFAPPVLSTPRTSANRSRFPNRAWSAVAACDARGRSISQLSASNRLGGLVVVSTCPLEWLGWRAVAAPARRASPVVARCFRHETGSAPRRPIQISPSPGGESRPSAYICMHPWGLRQARLCKRCVCTE</sequence>
<evidence type="ECO:0000313" key="1">
    <source>
        <dbReference type="EMBL" id="KAF2460794.1"/>
    </source>
</evidence>
<name>A0A6A6PA47_9PEZI</name>
<reference evidence="1" key="1">
    <citation type="journal article" date="2020" name="Stud. Mycol.">
        <title>101 Dothideomycetes genomes: a test case for predicting lifestyles and emergence of pathogens.</title>
        <authorList>
            <person name="Haridas S."/>
            <person name="Albert R."/>
            <person name="Binder M."/>
            <person name="Bloem J."/>
            <person name="Labutti K."/>
            <person name="Salamov A."/>
            <person name="Andreopoulos B."/>
            <person name="Baker S."/>
            <person name="Barry K."/>
            <person name="Bills G."/>
            <person name="Bluhm B."/>
            <person name="Cannon C."/>
            <person name="Castanera R."/>
            <person name="Culley D."/>
            <person name="Daum C."/>
            <person name="Ezra D."/>
            <person name="Gonzalez J."/>
            <person name="Henrissat B."/>
            <person name="Kuo A."/>
            <person name="Liang C."/>
            <person name="Lipzen A."/>
            <person name="Lutzoni F."/>
            <person name="Magnuson J."/>
            <person name="Mondo S."/>
            <person name="Nolan M."/>
            <person name="Ohm R."/>
            <person name="Pangilinan J."/>
            <person name="Park H.-J."/>
            <person name="Ramirez L."/>
            <person name="Alfaro M."/>
            <person name="Sun H."/>
            <person name="Tritt A."/>
            <person name="Yoshinaga Y."/>
            <person name="Zwiers L.-H."/>
            <person name="Turgeon B."/>
            <person name="Goodwin S."/>
            <person name="Spatafora J."/>
            <person name="Crous P."/>
            <person name="Grigoriev I."/>
        </authorList>
    </citation>
    <scope>NUCLEOTIDE SEQUENCE</scope>
    <source>
        <strain evidence="1">ATCC 16933</strain>
    </source>
</reference>
<proteinExistence type="predicted"/>
<organism evidence="1 2">
    <name type="scientific">Lineolata rhizophorae</name>
    <dbReference type="NCBI Taxonomy" id="578093"/>
    <lineage>
        <taxon>Eukaryota</taxon>
        <taxon>Fungi</taxon>
        <taxon>Dikarya</taxon>
        <taxon>Ascomycota</taxon>
        <taxon>Pezizomycotina</taxon>
        <taxon>Dothideomycetes</taxon>
        <taxon>Dothideomycetes incertae sedis</taxon>
        <taxon>Lineolatales</taxon>
        <taxon>Lineolataceae</taxon>
        <taxon>Lineolata</taxon>
    </lineage>
</organism>
<keyword evidence="2" id="KW-1185">Reference proteome</keyword>
<dbReference type="Proteomes" id="UP000799766">
    <property type="component" value="Unassembled WGS sequence"/>
</dbReference>
<accession>A0A6A6PA47</accession>